<keyword evidence="7" id="KW-0809">Transit peptide</keyword>
<keyword evidence="2 12" id="KW-0698">rRNA processing</keyword>
<evidence type="ECO:0000256" key="10">
    <source>
        <dbReference type="ARBA" id="ARBA00023163"/>
    </source>
</evidence>
<sequence length="353" mass="41078">MLAKSGLTRKLIREGKCCFSLYCSPYASRSSTENIYFMKNLKRFKGYHYVHDPDVAAQIASTIKKESDNVDTMLEVNPGIGVMSAELAKLYNKLILVENKQVYLSTLQKLQETYKNIEFAENKTDYFLFESPRSFLYLRPPDVLNLVPKAQSSADIAANIFFIVPPHLDRLFAKTITHSAMAMEGIFSHGRLNWFAMVPDRFLRRLNFKKSTYSLKLKFEIELFMELKTLMELEFDSVYPKFSKTSSSSGDKTYLIKLTPKPNSDQILSSQDIEVYRLFAKQMLRNPDKRIIPRMEEFFPNCGIYLINAGFDMMQRFQDLKAEEFLNLYKSLPNLPDYQYSLWKQFLISEGFS</sequence>
<evidence type="ECO:0000256" key="7">
    <source>
        <dbReference type="ARBA" id="ARBA00022946"/>
    </source>
</evidence>
<keyword evidence="4 11" id="KW-0808">Transferase</keyword>
<dbReference type="GO" id="GO:0034246">
    <property type="term" value="F:mitochondrial transcription factor activity"/>
    <property type="evidence" value="ECO:0007669"/>
    <property type="project" value="TreeGrafter"/>
</dbReference>
<accession>V3ZYY0</accession>
<dbReference type="OrthoDB" id="9895503at2759"/>
<organism evidence="13 14">
    <name type="scientific">Lottia gigantea</name>
    <name type="common">Giant owl limpet</name>
    <dbReference type="NCBI Taxonomy" id="225164"/>
    <lineage>
        <taxon>Eukaryota</taxon>
        <taxon>Metazoa</taxon>
        <taxon>Spiralia</taxon>
        <taxon>Lophotrochozoa</taxon>
        <taxon>Mollusca</taxon>
        <taxon>Gastropoda</taxon>
        <taxon>Patellogastropoda</taxon>
        <taxon>Lottioidea</taxon>
        <taxon>Lottiidae</taxon>
        <taxon>Lottia</taxon>
    </lineage>
</organism>
<dbReference type="EMBL" id="KB203149">
    <property type="protein sequence ID" value="ESO86206.1"/>
    <property type="molecule type" value="Genomic_DNA"/>
</dbReference>
<keyword evidence="10" id="KW-0804">Transcription</keyword>
<name>V3ZYY0_LOTGI</name>
<feature type="binding site" evidence="11">
    <location>
        <position position="98"/>
    </location>
    <ligand>
        <name>S-adenosyl-L-methionine</name>
        <dbReference type="ChEBI" id="CHEBI:59789"/>
    </ligand>
</feature>
<dbReference type="STRING" id="225164.V3ZYY0"/>
<keyword evidence="8" id="KW-0805">Transcription regulation</keyword>
<dbReference type="PANTHER" id="PTHR11727:SF13">
    <property type="entry name" value="DIMETHYLADENOSINE TRANSFERASE 2, MITOCHONDRIAL"/>
    <property type="match status" value="1"/>
</dbReference>
<feature type="binding site" evidence="11">
    <location>
        <position position="48"/>
    </location>
    <ligand>
        <name>S-adenosyl-L-methionine</name>
        <dbReference type="ChEBI" id="CHEBI:59789"/>
    </ligand>
</feature>
<evidence type="ECO:0000313" key="14">
    <source>
        <dbReference type="Proteomes" id="UP000030746"/>
    </source>
</evidence>
<evidence type="ECO:0000256" key="9">
    <source>
        <dbReference type="ARBA" id="ARBA00023128"/>
    </source>
</evidence>
<dbReference type="GO" id="GO:0005759">
    <property type="term" value="C:mitochondrial matrix"/>
    <property type="evidence" value="ECO:0007669"/>
    <property type="project" value="TreeGrafter"/>
</dbReference>
<dbReference type="SUPFAM" id="SSF53335">
    <property type="entry name" value="S-adenosyl-L-methionine-dependent methyltransferases"/>
    <property type="match status" value="1"/>
</dbReference>
<dbReference type="KEGG" id="lgi:LOTGIDRAFT_235557"/>
<dbReference type="CTD" id="20249886"/>
<evidence type="ECO:0000256" key="6">
    <source>
        <dbReference type="ARBA" id="ARBA00022884"/>
    </source>
</evidence>
<evidence type="ECO:0000256" key="5">
    <source>
        <dbReference type="ARBA" id="ARBA00022691"/>
    </source>
</evidence>
<reference evidence="13 14" key="1">
    <citation type="journal article" date="2013" name="Nature">
        <title>Insights into bilaterian evolution from three spiralian genomes.</title>
        <authorList>
            <person name="Simakov O."/>
            <person name="Marletaz F."/>
            <person name="Cho S.J."/>
            <person name="Edsinger-Gonzales E."/>
            <person name="Havlak P."/>
            <person name="Hellsten U."/>
            <person name="Kuo D.H."/>
            <person name="Larsson T."/>
            <person name="Lv J."/>
            <person name="Arendt D."/>
            <person name="Savage R."/>
            <person name="Osoegawa K."/>
            <person name="de Jong P."/>
            <person name="Grimwood J."/>
            <person name="Chapman J.A."/>
            <person name="Shapiro H."/>
            <person name="Aerts A."/>
            <person name="Otillar R.P."/>
            <person name="Terry A.Y."/>
            <person name="Boore J.L."/>
            <person name="Grigoriev I.V."/>
            <person name="Lindberg D.R."/>
            <person name="Seaver E.C."/>
            <person name="Weisblat D.A."/>
            <person name="Putnam N.H."/>
            <person name="Rokhsar D.S."/>
        </authorList>
    </citation>
    <scope>NUCLEOTIDE SEQUENCE [LARGE SCALE GENOMIC DNA]</scope>
</reference>
<dbReference type="AlphaFoldDB" id="V3ZYY0"/>
<evidence type="ECO:0000256" key="1">
    <source>
        <dbReference type="ARBA" id="ARBA00004173"/>
    </source>
</evidence>
<dbReference type="OMA" id="QFRQWPE"/>
<dbReference type="Pfam" id="PF00398">
    <property type="entry name" value="RrnaAD"/>
    <property type="match status" value="1"/>
</dbReference>
<gene>
    <name evidence="13" type="ORF">LOTGIDRAFT_235557</name>
</gene>
<evidence type="ECO:0000256" key="11">
    <source>
        <dbReference type="PROSITE-ProRule" id="PRU01026"/>
    </source>
</evidence>
<evidence type="ECO:0000256" key="3">
    <source>
        <dbReference type="ARBA" id="ARBA00022603"/>
    </source>
</evidence>
<keyword evidence="3 11" id="KW-0489">Methyltransferase</keyword>
<dbReference type="Proteomes" id="UP000030746">
    <property type="component" value="Unassembled WGS sequence"/>
</dbReference>
<dbReference type="InterPro" id="IPR001737">
    <property type="entry name" value="KsgA/Erm"/>
</dbReference>
<dbReference type="GO" id="GO:0006391">
    <property type="term" value="P:transcription initiation at mitochondrial promoter"/>
    <property type="evidence" value="ECO:0007669"/>
    <property type="project" value="TreeGrafter"/>
</dbReference>
<feature type="binding site" evidence="11">
    <location>
        <position position="125"/>
    </location>
    <ligand>
        <name>S-adenosyl-L-methionine</name>
        <dbReference type="ChEBI" id="CHEBI:59789"/>
    </ligand>
</feature>
<protein>
    <recommendedName>
        <fullName evidence="12">rRNA adenine N(6)-methyltransferase</fullName>
        <ecNumber evidence="12">2.1.1.-</ecNumber>
    </recommendedName>
</protein>
<evidence type="ECO:0000256" key="2">
    <source>
        <dbReference type="ARBA" id="ARBA00022552"/>
    </source>
</evidence>
<dbReference type="Gene3D" id="3.40.50.150">
    <property type="entry name" value="Vaccinia Virus protein VP39"/>
    <property type="match status" value="1"/>
</dbReference>
<feature type="binding site" evidence="11">
    <location>
        <position position="50"/>
    </location>
    <ligand>
        <name>S-adenosyl-L-methionine</name>
        <dbReference type="ChEBI" id="CHEBI:59789"/>
    </ligand>
</feature>
<keyword evidence="14" id="KW-1185">Reference proteome</keyword>
<dbReference type="RefSeq" id="XP_009063164.1">
    <property type="nucleotide sequence ID" value="XM_009064916.1"/>
</dbReference>
<evidence type="ECO:0000256" key="12">
    <source>
        <dbReference type="RuleBase" id="RU362106"/>
    </source>
</evidence>
<keyword evidence="5 11" id="KW-0949">S-adenosyl-L-methionine</keyword>
<evidence type="ECO:0000313" key="13">
    <source>
        <dbReference type="EMBL" id="ESO86206.1"/>
    </source>
</evidence>
<dbReference type="EC" id="2.1.1.-" evidence="12"/>
<dbReference type="GO" id="GO:0000179">
    <property type="term" value="F:rRNA (adenine-N6,N6-)-dimethyltransferase activity"/>
    <property type="evidence" value="ECO:0007669"/>
    <property type="project" value="UniProtKB-UniRule"/>
</dbReference>
<comment type="subcellular location">
    <subcellularLocation>
        <location evidence="1">Mitochondrion</location>
    </subcellularLocation>
</comment>
<dbReference type="HOGENOM" id="CLU_785935_0_0_1"/>
<evidence type="ECO:0000256" key="8">
    <source>
        <dbReference type="ARBA" id="ARBA00023015"/>
    </source>
</evidence>
<keyword evidence="6 11" id="KW-0694">RNA-binding</keyword>
<keyword evidence="9" id="KW-0496">Mitochondrion</keyword>
<dbReference type="GO" id="GO:0003723">
    <property type="term" value="F:RNA binding"/>
    <property type="evidence" value="ECO:0007669"/>
    <property type="project" value="UniProtKB-UniRule"/>
</dbReference>
<dbReference type="PROSITE" id="PS51689">
    <property type="entry name" value="SAM_RNA_A_N6_MT"/>
    <property type="match status" value="1"/>
</dbReference>
<dbReference type="GeneID" id="20249886"/>
<dbReference type="InterPro" id="IPR029063">
    <property type="entry name" value="SAM-dependent_MTases_sf"/>
</dbReference>
<comment type="similarity">
    <text evidence="11 12">Belongs to the class I-like SAM-binding methyltransferase superfamily. rRNA adenine N(6)-methyltransferase family.</text>
</comment>
<dbReference type="PANTHER" id="PTHR11727">
    <property type="entry name" value="DIMETHYLADENOSINE TRANSFERASE"/>
    <property type="match status" value="1"/>
</dbReference>
<evidence type="ECO:0000256" key="4">
    <source>
        <dbReference type="ARBA" id="ARBA00022679"/>
    </source>
</evidence>
<comment type="caution">
    <text evidence="11">Lacks conserved residue(s) required for the propagation of feature annotation.</text>
</comment>
<proteinExistence type="inferred from homology"/>